<keyword evidence="4 5" id="KW-0274">FAD</keyword>
<dbReference type="GO" id="GO:0050660">
    <property type="term" value="F:flavin adenine dinucleotide binding"/>
    <property type="evidence" value="ECO:0007669"/>
    <property type="project" value="InterPro"/>
</dbReference>
<feature type="binding site" evidence="5">
    <location>
        <position position="229"/>
    </location>
    <ligand>
        <name>FAD</name>
        <dbReference type="ChEBI" id="CHEBI:57692"/>
    </ligand>
</feature>
<feature type="domain" description="Glucose-methanol-choline oxidoreductase N-terminal" evidence="6">
    <location>
        <begin position="7"/>
        <end position="304"/>
    </location>
</feature>
<keyword evidence="9" id="KW-1185">Reference proteome</keyword>
<dbReference type="PANTHER" id="PTHR11552">
    <property type="entry name" value="GLUCOSE-METHANOL-CHOLINE GMC OXIDOREDUCTASE"/>
    <property type="match status" value="1"/>
</dbReference>
<evidence type="ECO:0000256" key="5">
    <source>
        <dbReference type="PIRSR" id="PIRSR000137-2"/>
    </source>
</evidence>
<feature type="binding site" evidence="5">
    <location>
        <position position="501"/>
    </location>
    <ligand>
        <name>FAD</name>
        <dbReference type="ChEBI" id="CHEBI:57692"/>
    </ligand>
</feature>
<dbReference type="Pfam" id="PF05199">
    <property type="entry name" value="GMC_oxred_C"/>
    <property type="match status" value="1"/>
</dbReference>
<name>A0A506Y495_9MICO</name>
<dbReference type="Gene3D" id="3.50.50.60">
    <property type="entry name" value="FAD/NAD(P)-binding domain"/>
    <property type="match status" value="1"/>
</dbReference>
<feature type="domain" description="Glucose-methanol-choline oxidoreductase C-terminal" evidence="7">
    <location>
        <begin position="387"/>
        <end position="520"/>
    </location>
</feature>
<dbReference type="InterPro" id="IPR012132">
    <property type="entry name" value="GMC_OxRdtase"/>
</dbReference>
<dbReference type="AlphaFoldDB" id="A0A506Y495"/>
<dbReference type="InterPro" id="IPR036188">
    <property type="entry name" value="FAD/NAD-bd_sf"/>
</dbReference>
<evidence type="ECO:0000259" key="6">
    <source>
        <dbReference type="Pfam" id="PF00732"/>
    </source>
</evidence>
<evidence type="ECO:0000256" key="3">
    <source>
        <dbReference type="ARBA" id="ARBA00022630"/>
    </source>
</evidence>
<proteinExistence type="inferred from homology"/>
<dbReference type="PIRSF" id="PIRSF000137">
    <property type="entry name" value="Alcohol_oxidase"/>
    <property type="match status" value="1"/>
</dbReference>
<evidence type="ECO:0000313" key="9">
    <source>
        <dbReference type="Proteomes" id="UP000316252"/>
    </source>
</evidence>
<evidence type="ECO:0000313" key="8">
    <source>
        <dbReference type="EMBL" id="TPW77416.1"/>
    </source>
</evidence>
<organism evidence="8 9">
    <name type="scientific">Schumannella soli</name>
    <dbReference type="NCBI Taxonomy" id="2590779"/>
    <lineage>
        <taxon>Bacteria</taxon>
        <taxon>Bacillati</taxon>
        <taxon>Actinomycetota</taxon>
        <taxon>Actinomycetes</taxon>
        <taxon>Micrococcales</taxon>
        <taxon>Microbacteriaceae</taxon>
        <taxon>Schumannella</taxon>
    </lineage>
</organism>
<sequence>MEELHADVVLVGGGSAGCVLAARLSEDPARRVVLIEAGTRITDPDVDRPELWPFIQNRNYDWAYRTTPQTGTAGRVHEWPRGRGVGGSSNLHAMAHMRGDRRDFARWAAETGDQRWSWEGLLPAFRKLETADRADGATADADWDAVHGSDGPLPVLRPTGESSPLVVDYLAAWQGLGVPGIPDHNHGDMVGATPNSLTIRDGRRVTASEAYLDPALGRPNLTLLDGAQVHRLVLDGSRVAGVAVTRDGRDLLVRGDAVILTAGSIGDPLLLMRSGIGDPAVLAAAGVGTTLASAGVGGNLHDHLLGAGNLYRARREVPPTRLQLSEAMTYLPADGPAAIAADRSSGPGPDVVIGCVVGPSASEVLAPRLPAIPAGGAYTLLFGVTNPTSRGSLRITGPDLDDAPVIEPAYLTTAHDRETFRRALELAREVGAAPELADWRAEEILPGPGVRSVDELDAFIAEAVITHHHPVGTLRMGADESAPVDAALRFRGLDNLWVVDGSVIPSITAGPVHAAVLAIAESFAESFAESSDPAR</sequence>
<dbReference type="OrthoDB" id="9785276at2"/>
<evidence type="ECO:0000256" key="2">
    <source>
        <dbReference type="ARBA" id="ARBA00010790"/>
    </source>
</evidence>
<comment type="caution">
    <text evidence="8">The sequence shown here is derived from an EMBL/GenBank/DDBJ whole genome shotgun (WGS) entry which is preliminary data.</text>
</comment>
<dbReference type="SUPFAM" id="SSF54373">
    <property type="entry name" value="FAD-linked reductases, C-terminal domain"/>
    <property type="match status" value="1"/>
</dbReference>
<accession>A0A506Y495</accession>
<dbReference type="GO" id="GO:0016614">
    <property type="term" value="F:oxidoreductase activity, acting on CH-OH group of donors"/>
    <property type="evidence" value="ECO:0007669"/>
    <property type="project" value="InterPro"/>
</dbReference>
<evidence type="ECO:0000256" key="4">
    <source>
        <dbReference type="ARBA" id="ARBA00022827"/>
    </source>
</evidence>
<dbReference type="SUPFAM" id="SSF51905">
    <property type="entry name" value="FAD/NAD(P)-binding domain"/>
    <property type="match status" value="1"/>
</dbReference>
<evidence type="ECO:0000256" key="1">
    <source>
        <dbReference type="ARBA" id="ARBA00001974"/>
    </source>
</evidence>
<protein>
    <submittedName>
        <fullName evidence="8">FAD-binding protein</fullName>
    </submittedName>
</protein>
<dbReference type="RefSeq" id="WP_141161944.1">
    <property type="nucleotide sequence ID" value="NZ_VHQG01000001.1"/>
</dbReference>
<comment type="cofactor">
    <cofactor evidence="1 5">
        <name>FAD</name>
        <dbReference type="ChEBI" id="CHEBI:57692"/>
    </cofactor>
</comment>
<dbReference type="Proteomes" id="UP000316252">
    <property type="component" value="Unassembled WGS sequence"/>
</dbReference>
<evidence type="ECO:0000259" key="7">
    <source>
        <dbReference type="Pfam" id="PF05199"/>
    </source>
</evidence>
<keyword evidence="3" id="KW-0285">Flavoprotein</keyword>
<gene>
    <name evidence="8" type="ORF">FJ657_01645</name>
</gene>
<dbReference type="EMBL" id="VHQG01000001">
    <property type="protein sequence ID" value="TPW77416.1"/>
    <property type="molecule type" value="Genomic_DNA"/>
</dbReference>
<dbReference type="Gene3D" id="3.30.560.10">
    <property type="entry name" value="Glucose Oxidase, domain 3"/>
    <property type="match status" value="1"/>
</dbReference>
<comment type="similarity">
    <text evidence="2">Belongs to the GMC oxidoreductase family.</text>
</comment>
<dbReference type="PANTHER" id="PTHR11552:SF147">
    <property type="entry name" value="CHOLINE DEHYDROGENASE, MITOCHONDRIAL"/>
    <property type="match status" value="1"/>
</dbReference>
<dbReference type="Pfam" id="PF00732">
    <property type="entry name" value="GMC_oxred_N"/>
    <property type="match status" value="1"/>
</dbReference>
<dbReference type="InterPro" id="IPR007867">
    <property type="entry name" value="GMC_OxRtase_C"/>
</dbReference>
<dbReference type="InterPro" id="IPR000172">
    <property type="entry name" value="GMC_OxRdtase_N"/>
</dbReference>
<reference evidence="8 9" key="1">
    <citation type="submission" date="2019-06" db="EMBL/GenBank/DDBJ databases">
        <authorList>
            <person name="Li F."/>
        </authorList>
    </citation>
    <scope>NUCLEOTIDE SEQUENCE [LARGE SCALE GENOMIC DNA]</scope>
    <source>
        <strain evidence="8 9">10F1D-1</strain>
    </source>
</reference>